<evidence type="ECO:0000256" key="4">
    <source>
        <dbReference type="ARBA" id="ARBA00022741"/>
    </source>
</evidence>
<evidence type="ECO:0000313" key="12">
    <source>
        <dbReference type="EMBL" id="ACM49815.1"/>
    </source>
</evidence>
<keyword evidence="3" id="KW-0686">Riboflavin biosynthesis</keyword>
<dbReference type="CDD" id="cd00641">
    <property type="entry name" value="GTP_cyclohydro2"/>
    <property type="match status" value="1"/>
</dbReference>
<evidence type="ECO:0000256" key="3">
    <source>
        <dbReference type="ARBA" id="ARBA00022619"/>
    </source>
</evidence>
<evidence type="ECO:0000256" key="10">
    <source>
        <dbReference type="ARBA" id="ARBA00049295"/>
    </source>
</evidence>
<evidence type="ECO:0000256" key="5">
    <source>
        <dbReference type="ARBA" id="ARBA00022801"/>
    </source>
</evidence>
<dbReference type="InterPro" id="IPR036144">
    <property type="entry name" value="RibA-like_sf"/>
</dbReference>
<gene>
    <name evidence="12" type="primary">ribA</name>
    <name evidence="12" type="ordered locus">AMF_997</name>
</gene>
<dbReference type="EC" id="3.5.4.25" evidence="2"/>
<organism evidence="12 13">
    <name type="scientific">Anaplasma marginale (strain Florida)</name>
    <dbReference type="NCBI Taxonomy" id="320483"/>
    <lineage>
        <taxon>Bacteria</taxon>
        <taxon>Pseudomonadati</taxon>
        <taxon>Pseudomonadota</taxon>
        <taxon>Alphaproteobacteria</taxon>
        <taxon>Rickettsiales</taxon>
        <taxon>Anaplasmataceae</taxon>
        <taxon>Anaplasma</taxon>
    </lineage>
</organism>
<protein>
    <recommendedName>
        <fullName evidence="2">GTP cyclohydrolase II</fullName>
        <ecNumber evidence="2">3.5.4.25</ecNumber>
    </recommendedName>
</protein>
<keyword evidence="5 12" id="KW-0378">Hydrolase</keyword>
<feature type="domain" description="GTP cyclohydrolase II" evidence="11">
    <location>
        <begin position="201"/>
        <end position="353"/>
    </location>
</feature>
<dbReference type="KEGG" id="amf:AMF_997"/>
<dbReference type="GO" id="GO:0005525">
    <property type="term" value="F:GTP binding"/>
    <property type="evidence" value="ECO:0007669"/>
    <property type="project" value="UniProtKB-KW"/>
</dbReference>
<name>B9KHB1_ANAMF</name>
<proteinExistence type="predicted"/>
<keyword evidence="13" id="KW-1185">Reference proteome</keyword>
<dbReference type="GO" id="GO:0003935">
    <property type="term" value="F:GTP cyclohydrolase II activity"/>
    <property type="evidence" value="ECO:0007669"/>
    <property type="project" value="UniProtKB-EC"/>
</dbReference>
<dbReference type="SUPFAM" id="SSF142695">
    <property type="entry name" value="RibA-like"/>
    <property type="match status" value="1"/>
</dbReference>
<dbReference type="NCBIfam" id="NF001591">
    <property type="entry name" value="PRK00393.1"/>
    <property type="match status" value="1"/>
</dbReference>
<dbReference type="Gene3D" id="3.40.50.10990">
    <property type="entry name" value="GTP cyclohydrolase II"/>
    <property type="match status" value="1"/>
</dbReference>
<keyword evidence="8" id="KW-0464">Manganese</keyword>
<evidence type="ECO:0000313" key="13">
    <source>
        <dbReference type="Proteomes" id="UP000007307"/>
    </source>
</evidence>
<accession>B9KHB1</accession>
<dbReference type="InterPro" id="IPR000926">
    <property type="entry name" value="RibA"/>
</dbReference>
<dbReference type="eggNOG" id="COG0807">
    <property type="taxonomic scope" value="Bacteria"/>
</dbReference>
<evidence type="ECO:0000256" key="1">
    <source>
        <dbReference type="ARBA" id="ARBA00005104"/>
    </source>
</evidence>
<evidence type="ECO:0000256" key="2">
    <source>
        <dbReference type="ARBA" id="ARBA00012762"/>
    </source>
</evidence>
<dbReference type="Pfam" id="PF00925">
    <property type="entry name" value="GTP_cyclohydro2"/>
    <property type="match status" value="1"/>
</dbReference>
<dbReference type="AlphaFoldDB" id="B9KHB1"/>
<dbReference type="HOGENOM" id="CLU_020273_1_2_5"/>
<keyword evidence="4" id="KW-0547">Nucleotide-binding</keyword>
<evidence type="ECO:0000256" key="7">
    <source>
        <dbReference type="ARBA" id="ARBA00023134"/>
    </source>
</evidence>
<dbReference type="GO" id="GO:0005829">
    <property type="term" value="C:cytosol"/>
    <property type="evidence" value="ECO:0007669"/>
    <property type="project" value="TreeGrafter"/>
</dbReference>
<dbReference type="STRING" id="320483.AMF_997"/>
<evidence type="ECO:0000256" key="6">
    <source>
        <dbReference type="ARBA" id="ARBA00022842"/>
    </source>
</evidence>
<evidence type="ECO:0000256" key="9">
    <source>
        <dbReference type="ARBA" id="ARBA00023239"/>
    </source>
</evidence>
<dbReference type="GO" id="GO:0009231">
    <property type="term" value="P:riboflavin biosynthetic process"/>
    <property type="evidence" value="ECO:0007669"/>
    <property type="project" value="UniProtKB-UniPathway"/>
</dbReference>
<sequence length="377" mass="41112">MEVRVFLTAPSRGSQVNLIGRVFGFGNNLVERAVLEIRRCAPVILHKSGRYALVFPSELLEDHSFATLTEFSSKLYLLLTGRRMAAVAGGRALSRVLANGFTLADIAAALSTSTSLPPGVQVTSSSSPLDGHAIDLMKLAKLLPSALIADMEFAHDGEMEQWCAQNNILCLACDALSGYRKEYSLREVCRSDLCLNNAPASKILVYRSNLGEPEHYAIIIGDPSFENPVVRLHSSCYTGDLLGSISCDCRGQLLHTIQFLGSGSGGIVLYISQEGRGIGLANKIRAYNLQTQNALDTVDANRFLGFDDDERVFLPAARILDELGISKFQMLTSNPSKVSSMCDHGFTVTKMIPLSVGTHERNIDYIKTKIERLGHVN</sequence>
<dbReference type="Proteomes" id="UP000007307">
    <property type="component" value="Chromosome"/>
</dbReference>
<dbReference type="InterPro" id="IPR032677">
    <property type="entry name" value="GTP_cyclohydro_II"/>
</dbReference>
<dbReference type="GO" id="GO:0008686">
    <property type="term" value="F:3,4-dihydroxy-2-butanone-4-phosphate synthase activity"/>
    <property type="evidence" value="ECO:0007669"/>
    <property type="project" value="TreeGrafter"/>
</dbReference>
<comment type="catalytic activity">
    <reaction evidence="10">
        <text>GTP + 4 H2O = 2,5-diamino-6-hydroxy-4-(5-phosphoribosylamino)-pyrimidine + formate + 2 phosphate + 3 H(+)</text>
        <dbReference type="Rhea" id="RHEA:23704"/>
        <dbReference type="ChEBI" id="CHEBI:15377"/>
        <dbReference type="ChEBI" id="CHEBI:15378"/>
        <dbReference type="ChEBI" id="CHEBI:15740"/>
        <dbReference type="ChEBI" id="CHEBI:37565"/>
        <dbReference type="ChEBI" id="CHEBI:43474"/>
        <dbReference type="ChEBI" id="CHEBI:58614"/>
        <dbReference type="EC" id="3.5.4.25"/>
    </reaction>
</comment>
<dbReference type="EMBL" id="CP001079">
    <property type="protein sequence ID" value="ACM49815.1"/>
    <property type="molecule type" value="Genomic_DNA"/>
</dbReference>
<evidence type="ECO:0000259" key="11">
    <source>
        <dbReference type="Pfam" id="PF00925"/>
    </source>
</evidence>
<comment type="pathway">
    <text evidence="1">Cofactor biosynthesis; riboflavin biosynthesis.</text>
</comment>
<dbReference type="UniPathway" id="UPA00275"/>
<dbReference type="PANTHER" id="PTHR21327:SF46">
    <property type="entry name" value="3,4-DIHYDROXY-2-BUTANONE 4-PHOSPHATE SYNTHASE"/>
    <property type="match status" value="1"/>
</dbReference>
<dbReference type="PANTHER" id="PTHR21327">
    <property type="entry name" value="GTP CYCLOHYDROLASE II-RELATED"/>
    <property type="match status" value="1"/>
</dbReference>
<keyword evidence="9" id="KW-0456">Lyase</keyword>
<reference evidence="12 13" key="1">
    <citation type="journal article" date="2009" name="BMC Genomics">
        <title>Conservation in the face of diversity: multistrain analysis of an intracellular bacterium.</title>
        <authorList>
            <person name="Dark M.J."/>
            <person name="Herndon D.R."/>
            <person name="Kappmeyer L.S."/>
            <person name="Gonzales M.P."/>
            <person name="Nordeen E."/>
            <person name="Palmer G.H."/>
            <person name="Knowles D.P. Jr."/>
            <person name="Brayton K.A."/>
        </authorList>
    </citation>
    <scope>NUCLEOTIDE SEQUENCE [LARGE SCALE GENOMIC DNA]</scope>
    <source>
        <strain evidence="12 13">Florida</strain>
    </source>
</reference>
<evidence type="ECO:0000256" key="8">
    <source>
        <dbReference type="ARBA" id="ARBA00023211"/>
    </source>
</evidence>
<keyword evidence="7" id="KW-0342">GTP-binding</keyword>
<keyword evidence="6" id="KW-0460">Magnesium</keyword>